<keyword evidence="4" id="KW-0949">S-adenosyl-L-methionine</keyword>
<keyword evidence="1" id="KW-0963">Cytoplasm</keyword>
<dbReference type="PROSITE" id="PS51560">
    <property type="entry name" value="SAM_MT_NNT1"/>
    <property type="match status" value="1"/>
</dbReference>
<evidence type="ECO:0000256" key="3">
    <source>
        <dbReference type="ARBA" id="ARBA00022679"/>
    </source>
</evidence>
<evidence type="ECO:0000313" key="6">
    <source>
        <dbReference type="Proteomes" id="UP000189274"/>
    </source>
</evidence>
<dbReference type="SUPFAM" id="SSF53335">
    <property type="entry name" value="S-adenosyl-L-methionine-dependent methyltransferases"/>
    <property type="match status" value="1"/>
</dbReference>
<reference evidence="6" key="1">
    <citation type="journal article" date="2017" name="Genome Announc.">
        <title>Genome sequences of Cyberlindnera fabianii 65, Pichia kudriavzevii 129, and Saccharomyces cerevisiae 131 isolated from fermented masau fruits in Zimbabwe.</title>
        <authorList>
            <person name="van Rijswijck I.M.H."/>
            <person name="Derks M.F.L."/>
            <person name="Abee T."/>
            <person name="de Ridder D."/>
            <person name="Smid E.J."/>
        </authorList>
    </citation>
    <scope>NUCLEOTIDE SEQUENCE [LARGE SCALE GENOMIC DNA]</scope>
    <source>
        <strain evidence="6">129</strain>
    </source>
</reference>
<dbReference type="GO" id="GO:0008757">
    <property type="term" value="F:S-adenosylmethionine-dependent methyltransferase activity"/>
    <property type="evidence" value="ECO:0007669"/>
    <property type="project" value="UniProtKB-ARBA"/>
</dbReference>
<evidence type="ECO:0000313" key="5">
    <source>
        <dbReference type="EMBL" id="ONH77317.1"/>
    </source>
</evidence>
<dbReference type="InterPro" id="IPR029063">
    <property type="entry name" value="SAM-dependent_MTases_sf"/>
</dbReference>
<dbReference type="PANTHER" id="PTHR14614">
    <property type="entry name" value="HEPATOCELLULAR CARCINOMA-ASSOCIATED ANTIGEN"/>
    <property type="match status" value="1"/>
</dbReference>
<protein>
    <submittedName>
        <fullName evidence="5">Protein N-methyltransferase NNT1</fullName>
    </submittedName>
</protein>
<keyword evidence="2 5" id="KW-0489">Methyltransferase</keyword>
<proteinExistence type="predicted"/>
<dbReference type="InterPro" id="IPR019410">
    <property type="entry name" value="Methyltransf_16"/>
</dbReference>
<sequence length="255" mass="28786">MSVNVWTHPEEYTTVTAPLVVVIHTIVGDTDVVLWRTNENIQINLVGSSPLYGHILTHACLYLAKYLENNADTVVRGKSILEVGAGGALPSILAARLGAQYVVSTDYPDPDLIVNIRKNITENNVQDNCSALGYIWGNDTTEIVDMLKTNTDGSKSTFDTIILSDVIFNHSEHLKLLQTCRDLLTPNKGKILVTFSPHRPKLYHADLQFFETCQQDPFNFTPHFVEMQHWSPLFKDDTDESTVELRSRVYFYILD</sequence>
<organism evidence="5 6">
    <name type="scientific">Pichia kudriavzevii</name>
    <name type="common">Yeast</name>
    <name type="synonym">Issatchenkia orientalis</name>
    <dbReference type="NCBI Taxonomy" id="4909"/>
    <lineage>
        <taxon>Eukaryota</taxon>
        <taxon>Fungi</taxon>
        <taxon>Dikarya</taxon>
        <taxon>Ascomycota</taxon>
        <taxon>Saccharomycotina</taxon>
        <taxon>Pichiomycetes</taxon>
        <taxon>Pichiales</taxon>
        <taxon>Pichiaceae</taxon>
        <taxon>Pichia</taxon>
    </lineage>
</organism>
<dbReference type="PANTHER" id="PTHR14614:SF10">
    <property type="entry name" value="PROTEIN N-TERMINAL AND LYSINE N-METHYLTRANSFERASE EFM7"/>
    <property type="match status" value="1"/>
</dbReference>
<dbReference type="GO" id="GO:0032259">
    <property type="term" value="P:methylation"/>
    <property type="evidence" value="ECO:0007669"/>
    <property type="project" value="UniProtKB-KW"/>
</dbReference>
<evidence type="ECO:0000256" key="2">
    <source>
        <dbReference type="ARBA" id="ARBA00022603"/>
    </source>
</evidence>
<gene>
    <name evidence="5" type="ORF">BOH78_0494</name>
</gene>
<keyword evidence="3 5" id="KW-0808">Transferase</keyword>
<name>A0A1V2LUR5_PICKU</name>
<dbReference type="VEuPathDB" id="FungiDB:C5L36_0B09970"/>
<dbReference type="Pfam" id="PF10294">
    <property type="entry name" value="Methyltransf_16"/>
    <property type="match status" value="1"/>
</dbReference>
<dbReference type="InterPro" id="IPR025784">
    <property type="entry name" value="EFM7"/>
</dbReference>
<dbReference type="EMBL" id="MQVM01000002">
    <property type="protein sequence ID" value="ONH77317.1"/>
    <property type="molecule type" value="Genomic_DNA"/>
</dbReference>
<dbReference type="CDD" id="cd02440">
    <property type="entry name" value="AdoMet_MTases"/>
    <property type="match status" value="1"/>
</dbReference>
<comment type="caution">
    <text evidence="5">The sequence shown here is derived from an EMBL/GenBank/DDBJ whole genome shotgun (WGS) entry which is preliminary data.</text>
</comment>
<dbReference type="Gene3D" id="3.40.50.150">
    <property type="entry name" value="Vaccinia Virus protein VP39"/>
    <property type="match status" value="1"/>
</dbReference>
<dbReference type="Proteomes" id="UP000189274">
    <property type="component" value="Unassembled WGS sequence"/>
</dbReference>
<dbReference type="AlphaFoldDB" id="A0A1V2LUR5"/>
<dbReference type="GO" id="GO:0005737">
    <property type="term" value="C:cytoplasm"/>
    <property type="evidence" value="ECO:0007669"/>
    <property type="project" value="TreeGrafter"/>
</dbReference>
<accession>A0A1V2LUR5</accession>
<evidence type="ECO:0000256" key="4">
    <source>
        <dbReference type="ARBA" id="ARBA00022691"/>
    </source>
</evidence>
<evidence type="ECO:0000256" key="1">
    <source>
        <dbReference type="ARBA" id="ARBA00022490"/>
    </source>
</evidence>